<keyword evidence="6 9" id="KW-1133">Transmembrane helix</keyword>
<comment type="similarity">
    <text evidence="2">Belongs to the major facilitator superfamily. Proton-dependent oligopeptide transporter (POT/PTR) (TC 2.A.17) family.</text>
</comment>
<feature type="transmembrane region" description="Helical" evidence="9">
    <location>
        <begin position="405"/>
        <end position="422"/>
    </location>
</feature>
<feature type="transmembrane region" description="Helical" evidence="9">
    <location>
        <begin position="232"/>
        <end position="251"/>
    </location>
</feature>
<protein>
    <recommendedName>
        <fullName evidence="12">Protein NRT1/ PTR FAMILY 5.10-like</fullName>
    </recommendedName>
</protein>
<feature type="region of interest" description="Disordered" evidence="8">
    <location>
        <begin position="18"/>
        <end position="43"/>
    </location>
</feature>
<name>A0ABD3KJC3_EUCGL</name>
<dbReference type="EMBL" id="JBJKBG010000006">
    <property type="protein sequence ID" value="KAL3735810.1"/>
    <property type="molecule type" value="Genomic_DNA"/>
</dbReference>
<evidence type="ECO:0008006" key="12">
    <source>
        <dbReference type="Google" id="ProtNLM"/>
    </source>
</evidence>
<evidence type="ECO:0000256" key="9">
    <source>
        <dbReference type="SAM" id="Phobius"/>
    </source>
</evidence>
<evidence type="ECO:0000313" key="11">
    <source>
        <dbReference type="Proteomes" id="UP001634007"/>
    </source>
</evidence>
<dbReference type="InterPro" id="IPR044739">
    <property type="entry name" value="NRT1/PTR"/>
</dbReference>
<dbReference type="FunFam" id="1.20.1250.20:FF:000147">
    <property type="entry name" value="Protein NRT1/ PTR family 5.10"/>
    <property type="match status" value="1"/>
</dbReference>
<sequence length="598" mass="65286">MIVVRTRAETSRAVAKKSRILSAEATQMDPPGSSGAGSPEKEHPLLGGGDIVGGAVDSKGRPARRSCSGGWRSASFIIGVEVAERFAYYGISANLISYLTGPLGESTATAAENVNAWSGAAYLLPLVGAFVADSYLGRYRTIIIASLLYILGLALLTLSAVLISLGTSECQNTTKITSCSSSKLDVILFFFSLYMVAIGQAGHKPCVQAFGADQFDKQDPVESKAKSSFFNWWYFGLCAGVVVTLVVLVYIQDNLNWSLGFGIPCIIMVVALVIFLMGTRTYRFSDRSNGSSPFVRFGRVYVAAAKNWWKNAPLLPNEEEALKLPPENYKQFKFLNKALIITDDSKENQPNVDDVEEAKSILRLVPIWLTCLLFAIVFAQTSTFFTKQGATMDRTIVSGFEIPAATLQVFIGLTIVITIPIYDRVFVPFARSLTNKPSGITTLQRIGTGMFFSILAMVTAALVETKRLEVAQEYGLVDVPNATVPMSVWWLVPQYALFGFAEALTMVGLQEFFYDQVPSELKSLGMSLYLSVIGVGSILSSILISIIEVATGTDDWFSNNLNKAHLNYFYWLLAGLVTVGLALFSCCAMGYIYRQRAT</sequence>
<dbReference type="InterPro" id="IPR000109">
    <property type="entry name" value="POT_fam"/>
</dbReference>
<feature type="transmembrane region" description="Helical" evidence="9">
    <location>
        <begin position="186"/>
        <end position="202"/>
    </location>
</feature>
<evidence type="ECO:0000256" key="1">
    <source>
        <dbReference type="ARBA" id="ARBA00004141"/>
    </source>
</evidence>
<comment type="subcellular location">
    <subcellularLocation>
        <location evidence="1">Membrane</location>
        <topology evidence="1">Multi-pass membrane protein</topology>
    </subcellularLocation>
</comment>
<evidence type="ECO:0000256" key="8">
    <source>
        <dbReference type="SAM" id="MobiDB-lite"/>
    </source>
</evidence>
<accession>A0ABD3KJC3</accession>
<evidence type="ECO:0000256" key="2">
    <source>
        <dbReference type="ARBA" id="ARBA00005982"/>
    </source>
</evidence>
<feature type="transmembrane region" description="Helical" evidence="9">
    <location>
        <begin position="367"/>
        <end position="385"/>
    </location>
</feature>
<keyword evidence="11" id="KW-1185">Reference proteome</keyword>
<dbReference type="CDD" id="cd17417">
    <property type="entry name" value="MFS_NPF5"/>
    <property type="match status" value="1"/>
</dbReference>
<organism evidence="10 11">
    <name type="scientific">Eucalyptus globulus</name>
    <name type="common">Tasmanian blue gum</name>
    <dbReference type="NCBI Taxonomy" id="34317"/>
    <lineage>
        <taxon>Eukaryota</taxon>
        <taxon>Viridiplantae</taxon>
        <taxon>Streptophyta</taxon>
        <taxon>Embryophyta</taxon>
        <taxon>Tracheophyta</taxon>
        <taxon>Spermatophyta</taxon>
        <taxon>Magnoliopsida</taxon>
        <taxon>eudicotyledons</taxon>
        <taxon>Gunneridae</taxon>
        <taxon>Pentapetalae</taxon>
        <taxon>rosids</taxon>
        <taxon>malvids</taxon>
        <taxon>Myrtales</taxon>
        <taxon>Myrtaceae</taxon>
        <taxon>Myrtoideae</taxon>
        <taxon>Eucalypteae</taxon>
        <taxon>Eucalyptus</taxon>
    </lineage>
</organism>
<keyword evidence="5 9" id="KW-0812">Transmembrane</keyword>
<dbReference type="GO" id="GO:0009705">
    <property type="term" value="C:plant-type vacuole membrane"/>
    <property type="evidence" value="ECO:0007669"/>
    <property type="project" value="UniProtKB-ARBA"/>
</dbReference>
<dbReference type="InterPro" id="IPR036259">
    <property type="entry name" value="MFS_trans_sf"/>
</dbReference>
<proteinExistence type="inferred from homology"/>
<feature type="transmembrane region" description="Helical" evidence="9">
    <location>
        <begin position="257"/>
        <end position="278"/>
    </location>
</feature>
<evidence type="ECO:0000256" key="5">
    <source>
        <dbReference type="ARBA" id="ARBA00022692"/>
    </source>
</evidence>
<feature type="transmembrane region" description="Helical" evidence="9">
    <location>
        <begin position="568"/>
        <end position="593"/>
    </location>
</feature>
<dbReference type="GO" id="GO:0080054">
    <property type="term" value="F:low-affinity nitrate transmembrane transporter activity"/>
    <property type="evidence" value="ECO:0007669"/>
    <property type="project" value="UniProtKB-ARBA"/>
</dbReference>
<dbReference type="Pfam" id="PF00854">
    <property type="entry name" value="PTR2"/>
    <property type="match status" value="1"/>
</dbReference>
<feature type="transmembrane region" description="Helical" evidence="9">
    <location>
        <begin position="526"/>
        <end position="548"/>
    </location>
</feature>
<evidence type="ECO:0000313" key="10">
    <source>
        <dbReference type="EMBL" id="KAL3735810.1"/>
    </source>
</evidence>
<reference evidence="10 11" key="1">
    <citation type="submission" date="2024-11" db="EMBL/GenBank/DDBJ databases">
        <title>Chromosome-level genome assembly of Eucalyptus globulus Labill. provides insights into its genome evolution.</title>
        <authorList>
            <person name="Li X."/>
        </authorList>
    </citation>
    <scope>NUCLEOTIDE SEQUENCE [LARGE SCALE GENOMIC DNA]</scope>
    <source>
        <strain evidence="10">CL2024</strain>
        <tissue evidence="10">Fresh tender leaves</tissue>
    </source>
</reference>
<keyword evidence="3" id="KW-0813">Transport</keyword>
<gene>
    <name evidence="10" type="ORF">ACJRO7_024870</name>
</gene>
<feature type="transmembrane region" description="Helical" evidence="9">
    <location>
        <begin position="143"/>
        <end position="166"/>
    </location>
</feature>
<dbReference type="SUPFAM" id="SSF103473">
    <property type="entry name" value="MFS general substrate transporter"/>
    <property type="match status" value="1"/>
</dbReference>
<evidence type="ECO:0000256" key="4">
    <source>
        <dbReference type="ARBA" id="ARBA00022553"/>
    </source>
</evidence>
<dbReference type="AlphaFoldDB" id="A0ABD3KJC3"/>
<feature type="transmembrane region" description="Helical" evidence="9">
    <location>
        <begin position="443"/>
        <end position="463"/>
    </location>
</feature>
<feature type="transmembrane region" description="Helical" evidence="9">
    <location>
        <begin position="116"/>
        <end position="136"/>
    </location>
</feature>
<evidence type="ECO:0000256" key="7">
    <source>
        <dbReference type="ARBA" id="ARBA00023136"/>
    </source>
</evidence>
<dbReference type="PROSITE" id="PS01022">
    <property type="entry name" value="PTR2_1"/>
    <property type="match status" value="1"/>
</dbReference>
<evidence type="ECO:0000256" key="6">
    <source>
        <dbReference type="ARBA" id="ARBA00022989"/>
    </source>
</evidence>
<evidence type="ECO:0000256" key="3">
    <source>
        <dbReference type="ARBA" id="ARBA00022448"/>
    </source>
</evidence>
<comment type="caution">
    <text evidence="10">The sequence shown here is derived from an EMBL/GenBank/DDBJ whole genome shotgun (WGS) entry which is preliminary data.</text>
</comment>
<keyword evidence="4" id="KW-0597">Phosphoprotein</keyword>
<dbReference type="PANTHER" id="PTHR11654">
    <property type="entry name" value="OLIGOPEPTIDE TRANSPORTER-RELATED"/>
    <property type="match status" value="1"/>
</dbReference>
<dbReference type="InterPro" id="IPR018456">
    <property type="entry name" value="PTR2_symporter_CS"/>
</dbReference>
<keyword evidence="7 9" id="KW-0472">Membrane</keyword>
<dbReference type="Gene3D" id="1.20.1250.20">
    <property type="entry name" value="MFS general substrate transporter like domains"/>
    <property type="match status" value="1"/>
</dbReference>
<dbReference type="Proteomes" id="UP001634007">
    <property type="component" value="Unassembled WGS sequence"/>
</dbReference>